<dbReference type="GO" id="GO:0005778">
    <property type="term" value="C:peroxisomal membrane"/>
    <property type="evidence" value="ECO:0007669"/>
    <property type="project" value="UniProtKB-SubCell"/>
</dbReference>
<evidence type="ECO:0000256" key="11">
    <source>
        <dbReference type="ARBA" id="ARBA00023140"/>
    </source>
</evidence>
<organism evidence="14 15">
    <name type="scientific">Dermatophagoides farinae</name>
    <name type="common">American house dust mite</name>
    <dbReference type="NCBI Taxonomy" id="6954"/>
    <lineage>
        <taxon>Eukaryota</taxon>
        <taxon>Metazoa</taxon>
        <taxon>Ecdysozoa</taxon>
        <taxon>Arthropoda</taxon>
        <taxon>Chelicerata</taxon>
        <taxon>Arachnida</taxon>
        <taxon>Acari</taxon>
        <taxon>Acariformes</taxon>
        <taxon>Sarcoptiformes</taxon>
        <taxon>Astigmata</taxon>
        <taxon>Psoroptidia</taxon>
        <taxon>Analgoidea</taxon>
        <taxon>Pyroglyphidae</taxon>
        <taxon>Dermatophagoidinae</taxon>
        <taxon>Dermatophagoides</taxon>
    </lineage>
</organism>
<dbReference type="Proteomes" id="UP000790347">
    <property type="component" value="Unassembled WGS sequence"/>
</dbReference>
<evidence type="ECO:0000256" key="5">
    <source>
        <dbReference type="ARBA" id="ARBA00022741"/>
    </source>
</evidence>
<keyword evidence="11" id="KW-0576">Peroxisome</keyword>
<dbReference type="PROSITE" id="PS00211">
    <property type="entry name" value="ABC_TRANSPORTER_1"/>
    <property type="match status" value="1"/>
</dbReference>
<keyword evidence="8" id="KW-1278">Translocase</keyword>
<feature type="region of interest" description="Disordered" evidence="12">
    <location>
        <begin position="53"/>
        <end position="82"/>
    </location>
</feature>
<evidence type="ECO:0000313" key="15">
    <source>
        <dbReference type="Proteomes" id="UP000790347"/>
    </source>
</evidence>
<dbReference type="PANTHER" id="PTHR11384:SF67">
    <property type="entry name" value="ATP-BINDING CASSETTE SUB-FAMILY D MEMBER 1"/>
    <property type="match status" value="1"/>
</dbReference>
<dbReference type="GO" id="GO:0006635">
    <property type="term" value="P:fatty acid beta-oxidation"/>
    <property type="evidence" value="ECO:0007669"/>
    <property type="project" value="TreeGrafter"/>
</dbReference>
<evidence type="ECO:0000256" key="6">
    <source>
        <dbReference type="ARBA" id="ARBA00022801"/>
    </source>
</evidence>
<dbReference type="GO" id="GO:0016887">
    <property type="term" value="F:ATP hydrolysis activity"/>
    <property type="evidence" value="ECO:0007669"/>
    <property type="project" value="InterPro"/>
</dbReference>
<dbReference type="FunFam" id="3.40.50.300:FF:000800">
    <property type="entry name" value="ATP-binding cassette sub-family D member 1"/>
    <property type="match status" value="1"/>
</dbReference>
<accession>A0A922L2K3</accession>
<dbReference type="InterPro" id="IPR011527">
    <property type="entry name" value="ABC1_TM_dom"/>
</dbReference>
<evidence type="ECO:0000256" key="9">
    <source>
        <dbReference type="ARBA" id="ARBA00022989"/>
    </source>
</evidence>
<dbReference type="CDD" id="cd03223">
    <property type="entry name" value="ABCD_peroxisomal_ALDP"/>
    <property type="match status" value="1"/>
</dbReference>
<feature type="domain" description="ABC transporter" evidence="13">
    <location>
        <begin position="536"/>
        <end position="762"/>
    </location>
</feature>
<evidence type="ECO:0000256" key="2">
    <source>
        <dbReference type="ARBA" id="ARBA00008575"/>
    </source>
</evidence>
<keyword evidence="15" id="KW-1185">Reference proteome</keyword>
<evidence type="ECO:0000256" key="10">
    <source>
        <dbReference type="ARBA" id="ARBA00023136"/>
    </source>
</evidence>
<dbReference type="Pfam" id="PF06472">
    <property type="entry name" value="ABC_membrane_2"/>
    <property type="match status" value="1"/>
</dbReference>
<comment type="similarity">
    <text evidence="2">Belongs to the ABC transporter superfamily. ABCD family. Peroxisomal fatty acyl CoA transporter (TC 3.A.1.203) subfamily.</text>
</comment>
<dbReference type="Pfam" id="PF00005">
    <property type="entry name" value="ABC_tran"/>
    <property type="match status" value="1"/>
</dbReference>
<gene>
    <name evidence="14" type="ORF">DERF_009454</name>
</gene>
<dbReference type="GO" id="GO:0042760">
    <property type="term" value="P:very long-chain fatty acid catabolic process"/>
    <property type="evidence" value="ECO:0007669"/>
    <property type="project" value="TreeGrafter"/>
</dbReference>
<dbReference type="InterPro" id="IPR027417">
    <property type="entry name" value="P-loop_NTPase"/>
</dbReference>
<proteinExistence type="inferred from homology"/>
<dbReference type="AlphaFoldDB" id="A0A922L2K3"/>
<evidence type="ECO:0000259" key="13">
    <source>
        <dbReference type="PROSITE" id="PS50893"/>
    </source>
</evidence>
<evidence type="ECO:0000256" key="8">
    <source>
        <dbReference type="ARBA" id="ARBA00022967"/>
    </source>
</evidence>
<dbReference type="PROSITE" id="PS50893">
    <property type="entry name" value="ABC_TRANSPORTER_2"/>
    <property type="match status" value="1"/>
</dbReference>
<dbReference type="InterPro" id="IPR050835">
    <property type="entry name" value="ABC_transporter_sub-D"/>
</dbReference>
<protein>
    <recommendedName>
        <fullName evidence="13">ABC transporter domain-containing protein</fullName>
    </recommendedName>
</protein>
<feature type="compositionally biased region" description="Acidic residues" evidence="12">
    <location>
        <begin position="55"/>
        <end position="64"/>
    </location>
</feature>
<keyword evidence="6" id="KW-0378">Hydrolase</keyword>
<sequence>MTTVMSKLRDLSDRIGVPYPHITRTISVIHNNGKIDQSISIDTSATSIEILSSSSDDDDVDDVDVDKKKFPNNHHHHHHHNDHLVRLVSPIKPGESSQERFLNFGPQRTSKIMNKLEKLFVQLMIEIRHLTGINVDFVIQLIKLIRIMIPKIASFEVIILIMHTTSLISRTFLSIYVANLEGRVVKHIVKRDLQQFTASMTKWLLISVPATFLNSLIRYLESKLALAFRSRLVSYACGLYFNNETYYAVSNLDGRLENADHSLTDDITVFAQHCAHMYSHVTKPLLDVAVVLLTLFRMGRQMGSNGMHGPIMGTSIVFCTHLILRRCSPQFGKLVSEEAQRKGYLRFIHSRIISNAEEIAFYRGGHVERTVLDRAYRSLTRQMNLIFHKRLWYVMLEQLLMKYLWSATGMVVIATPIMLTGIKAIDNKRNKQHNDQSEDISNRTEYMMTAKNILISGSDAMERLLSSYKELTELVGYTNRVAKMFTVFEEVGRGHFKRDSHANKSISMTNEKAMIMYDKSGSPLIRGEVIIVHDYIELINVPIITPNCDIVVPSLTIKITAQMHLLITGPNGCGKSSLFRIMAGLWPVFSGRLERPQSREMFYIPQRPYMSLGTLREQLIYPDTIKIMNNKGIRDEDLESILDQVHLRYIVTREGGWNAKGDWKDILSGGEKQRMGMGRLFYHRPKFALLDECTSAVSIDVEAQMYETAKQLGITLITITHRPSLWKFHTHLLQFDGQGGWHLQSFDQNNDYRLSLHEEKESLERSSLSNVVQKQSRLQELCPLSGESVDVVLVSDHHHNNHKHNNSNDDLNKSNMSNNR</sequence>
<dbReference type="GO" id="GO:0005324">
    <property type="term" value="F:long-chain fatty acid transmembrane transporter activity"/>
    <property type="evidence" value="ECO:0007669"/>
    <property type="project" value="TreeGrafter"/>
</dbReference>
<name>A0A922L2K3_DERFA</name>
<dbReference type="InterPro" id="IPR017871">
    <property type="entry name" value="ABC_transporter-like_CS"/>
</dbReference>
<comment type="caution">
    <text evidence="14">The sequence shown here is derived from an EMBL/GenBank/DDBJ whole genome shotgun (WGS) entry which is preliminary data.</text>
</comment>
<evidence type="ECO:0000256" key="1">
    <source>
        <dbReference type="ARBA" id="ARBA00004585"/>
    </source>
</evidence>
<dbReference type="EMBL" id="ASGP02000004">
    <property type="protein sequence ID" value="KAH9510966.1"/>
    <property type="molecule type" value="Genomic_DNA"/>
</dbReference>
<evidence type="ECO:0000256" key="3">
    <source>
        <dbReference type="ARBA" id="ARBA00022448"/>
    </source>
</evidence>
<evidence type="ECO:0000256" key="4">
    <source>
        <dbReference type="ARBA" id="ARBA00022692"/>
    </source>
</evidence>
<dbReference type="SMART" id="SM00382">
    <property type="entry name" value="AAA"/>
    <property type="match status" value="1"/>
</dbReference>
<reference evidence="14" key="1">
    <citation type="submission" date="2013-05" db="EMBL/GenBank/DDBJ databases">
        <authorList>
            <person name="Yim A.K.Y."/>
            <person name="Chan T.F."/>
            <person name="Ji K.M."/>
            <person name="Liu X.Y."/>
            <person name="Zhou J.W."/>
            <person name="Li R.Q."/>
            <person name="Yang K.Y."/>
            <person name="Li J."/>
            <person name="Li M."/>
            <person name="Law P.T.W."/>
            <person name="Wu Y.L."/>
            <person name="Cai Z.L."/>
            <person name="Qin H."/>
            <person name="Bao Y."/>
            <person name="Leung R.K.K."/>
            <person name="Ng P.K.S."/>
            <person name="Zou J."/>
            <person name="Zhong X.J."/>
            <person name="Ran P.X."/>
            <person name="Zhong N.S."/>
            <person name="Liu Z.G."/>
            <person name="Tsui S.K.W."/>
        </authorList>
    </citation>
    <scope>NUCLEOTIDE SEQUENCE</scope>
    <source>
        <strain evidence="14">Derf</strain>
        <tissue evidence="14">Whole organism</tissue>
    </source>
</reference>
<keyword evidence="7" id="KW-0067">ATP-binding</keyword>
<reference evidence="14" key="2">
    <citation type="journal article" date="2022" name="Res Sq">
        <title>Comparative Genomics Reveals Insights into the Divergent Evolution of Astigmatic Mites and Household Pest Adaptations.</title>
        <authorList>
            <person name="Xiong Q."/>
            <person name="Wan A.T.-Y."/>
            <person name="Liu X.-Y."/>
            <person name="Fung C.S.-H."/>
            <person name="Xiao X."/>
            <person name="Malainual N."/>
            <person name="Hou J."/>
            <person name="Wang L."/>
            <person name="Wang M."/>
            <person name="Yang K."/>
            <person name="Cui Y."/>
            <person name="Leung E."/>
            <person name="Nong W."/>
            <person name="Shin S.-K."/>
            <person name="Au S."/>
            <person name="Jeong K.Y."/>
            <person name="Chew F.T."/>
            <person name="Hui J."/>
            <person name="Leung T.F."/>
            <person name="Tungtrongchitr A."/>
            <person name="Zhong N."/>
            <person name="Liu Z."/>
            <person name="Tsui S."/>
        </authorList>
    </citation>
    <scope>NUCLEOTIDE SEQUENCE</scope>
    <source>
        <strain evidence="14">Derf</strain>
        <tissue evidence="14">Whole organism</tissue>
    </source>
</reference>
<dbReference type="GO" id="GO:0005524">
    <property type="term" value="F:ATP binding"/>
    <property type="evidence" value="ECO:0007669"/>
    <property type="project" value="UniProtKB-KW"/>
</dbReference>
<dbReference type="InterPro" id="IPR003593">
    <property type="entry name" value="AAA+_ATPase"/>
</dbReference>
<dbReference type="GO" id="GO:0015910">
    <property type="term" value="P:long-chain fatty acid import into peroxisome"/>
    <property type="evidence" value="ECO:0007669"/>
    <property type="project" value="TreeGrafter"/>
</dbReference>
<keyword evidence="3" id="KW-0813">Transport</keyword>
<feature type="compositionally biased region" description="Basic residues" evidence="12">
    <location>
        <begin position="70"/>
        <end position="81"/>
    </location>
</feature>
<dbReference type="SUPFAM" id="SSF52540">
    <property type="entry name" value="P-loop containing nucleoside triphosphate hydrolases"/>
    <property type="match status" value="1"/>
</dbReference>
<evidence type="ECO:0000313" key="14">
    <source>
        <dbReference type="EMBL" id="KAH9510966.1"/>
    </source>
</evidence>
<dbReference type="GO" id="GO:0007031">
    <property type="term" value="P:peroxisome organization"/>
    <property type="evidence" value="ECO:0007669"/>
    <property type="project" value="TreeGrafter"/>
</dbReference>
<keyword evidence="10" id="KW-0472">Membrane</keyword>
<keyword evidence="9" id="KW-1133">Transmembrane helix</keyword>
<dbReference type="InterPro" id="IPR003439">
    <property type="entry name" value="ABC_transporter-like_ATP-bd"/>
</dbReference>
<dbReference type="GO" id="GO:0140359">
    <property type="term" value="F:ABC-type transporter activity"/>
    <property type="evidence" value="ECO:0007669"/>
    <property type="project" value="InterPro"/>
</dbReference>
<dbReference type="PANTHER" id="PTHR11384">
    <property type="entry name" value="ATP-BINDING CASSETTE, SUB-FAMILY D MEMBER"/>
    <property type="match status" value="1"/>
</dbReference>
<comment type="subcellular location">
    <subcellularLocation>
        <location evidence="1">Peroxisome membrane</location>
        <topology evidence="1">Multi-pass membrane protein</topology>
    </subcellularLocation>
</comment>
<evidence type="ECO:0000256" key="7">
    <source>
        <dbReference type="ARBA" id="ARBA00022840"/>
    </source>
</evidence>
<evidence type="ECO:0000256" key="12">
    <source>
        <dbReference type="SAM" id="MobiDB-lite"/>
    </source>
</evidence>
<dbReference type="Gene3D" id="3.40.50.300">
    <property type="entry name" value="P-loop containing nucleotide triphosphate hydrolases"/>
    <property type="match status" value="1"/>
</dbReference>
<keyword evidence="5" id="KW-0547">Nucleotide-binding</keyword>
<feature type="region of interest" description="Disordered" evidence="12">
    <location>
        <begin position="798"/>
        <end position="820"/>
    </location>
</feature>
<keyword evidence="4" id="KW-0812">Transmembrane</keyword>